<dbReference type="AlphaFoldDB" id="A0A0E0C9K2"/>
<evidence type="ECO:0000313" key="1">
    <source>
        <dbReference type="EnsemblPlants" id="OMERI01G32540.2"/>
    </source>
</evidence>
<name>A0A0E0C9K2_9ORYZ</name>
<proteinExistence type="predicted"/>
<organism evidence="1">
    <name type="scientific">Oryza meridionalis</name>
    <dbReference type="NCBI Taxonomy" id="40149"/>
    <lineage>
        <taxon>Eukaryota</taxon>
        <taxon>Viridiplantae</taxon>
        <taxon>Streptophyta</taxon>
        <taxon>Embryophyta</taxon>
        <taxon>Tracheophyta</taxon>
        <taxon>Spermatophyta</taxon>
        <taxon>Magnoliopsida</taxon>
        <taxon>Liliopsida</taxon>
        <taxon>Poales</taxon>
        <taxon>Poaceae</taxon>
        <taxon>BOP clade</taxon>
        <taxon>Oryzoideae</taxon>
        <taxon>Oryzeae</taxon>
        <taxon>Oryzinae</taxon>
        <taxon>Oryza</taxon>
    </lineage>
</organism>
<dbReference type="EnsemblPlants" id="OMERI01G32540.2">
    <property type="protein sequence ID" value="OMERI01G32540.2"/>
    <property type="gene ID" value="OMERI01G32540"/>
</dbReference>
<sequence length="120" mass="13868">MAFRKSLSRSELIQLPCAASRRRGLCSMRRRRHGAPSAPSHEDKYETSWQRLDYTNAKYDCLEQSYKHLHVDVDLRSVIGLSNTAFRKCLLPGIHNDSDVNELTRNLGWSDLTCVFLNRD</sequence>
<accession>A0A0E0C9K2</accession>
<keyword evidence="2" id="KW-1185">Reference proteome</keyword>
<reference evidence="1" key="1">
    <citation type="submission" date="2015-04" db="UniProtKB">
        <authorList>
            <consortium name="EnsemblPlants"/>
        </authorList>
    </citation>
    <scope>IDENTIFICATION</scope>
</reference>
<evidence type="ECO:0000313" key="2">
    <source>
        <dbReference type="Proteomes" id="UP000008021"/>
    </source>
</evidence>
<protein>
    <submittedName>
        <fullName evidence="1">Uncharacterized protein</fullName>
    </submittedName>
</protein>
<dbReference type="Gramene" id="OMERI01G32540.2">
    <property type="protein sequence ID" value="OMERI01G32540.2"/>
    <property type="gene ID" value="OMERI01G32540"/>
</dbReference>
<reference evidence="1" key="2">
    <citation type="submission" date="2018-05" db="EMBL/GenBank/DDBJ databases">
        <title>OmerRS3 (Oryza meridionalis Reference Sequence Version 3).</title>
        <authorList>
            <person name="Zhang J."/>
            <person name="Kudrna D."/>
            <person name="Lee S."/>
            <person name="Talag J."/>
            <person name="Welchert J."/>
            <person name="Wing R.A."/>
        </authorList>
    </citation>
    <scope>NUCLEOTIDE SEQUENCE [LARGE SCALE GENOMIC DNA]</scope>
    <source>
        <strain evidence="1">cv. OR44</strain>
    </source>
</reference>
<dbReference type="Proteomes" id="UP000008021">
    <property type="component" value="Chromosome 1"/>
</dbReference>